<dbReference type="InterPro" id="IPR011032">
    <property type="entry name" value="GroES-like_sf"/>
</dbReference>
<keyword evidence="7" id="KW-1185">Reference proteome</keyword>
<dbReference type="PANTHER" id="PTHR42940">
    <property type="entry name" value="ALCOHOL DEHYDROGENASE 1-RELATED"/>
    <property type="match status" value="1"/>
</dbReference>
<dbReference type="GO" id="GO:0005737">
    <property type="term" value="C:cytoplasm"/>
    <property type="evidence" value="ECO:0007669"/>
    <property type="project" value="TreeGrafter"/>
</dbReference>
<keyword evidence="4" id="KW-0560">Oxidoreductase</keyword>
<dbReference type="Pfam" id="PF00107">
    <property type="entry name" value="ADH_zinc_N"/>
    <property type="match status" value="1"/>
</dbReference>
<keyword evidence="3" id="KW-0862">Zinc</keyword>
<dbReference type="SUPFAM" id="SSF50129">
    <property type="entry name" value="GroES-like"/>
    <property type="match status" value="1"/>
</dbReference>
<comment type="caution">
    <text evidence="6">The sequence shown here is derived from an EMBL/GenBank/DDBJ whole genome shotgun (WGS) entry which is preliminary data.</text>
</comment>
<dbReference type="PANTHER" id="PTHR42940:SF8">
    <property type="entry name" value="VACUOLAR PROTEIN SORTING-ASSOCIATED PROTEIN 11"/>
    <property type="match status" value="1"/>
</dbReference>
<evidence type="ECO:0000313" key="7">
    <source>
        <dbReference type="Proteomes" id="UP000717696"/>
    </source>
</evidence>
<name>A0A9P9DT88_9HYPO</name>
<dbReference type="Gene3D" id="3.40.50.720">
    <property type="entry name" value="NAD(P)-binding Rossmann-like Domain"/>
    <property type="match status" value="1"/>
</dbReference>
<dbReference type="AlphaFoldDB" id="A0A9P9DT88"/>
<dbReference type="CDD" id="cd05188">
    <property type="entry name" value="MDR"/>
    <property type="match status" value="1"/>
</dbReference>
<dbReference type="InterPro" id="IPR013149">
    <property type="entry name" value="ADH-like_C"/>
</dbReference>
<dbReference type="GO" id="GO:0004022">
    <property type="term" value="F:alcohol dehydrogenase (NAD+) activity"/>
    <property type="evidence" value="ECO:0007669"/>
    <property type="project" value="TreeGrafter"/>
</dbReference>
<dbReference type="Gene3D" id="3.90.180.10">
    <property type="entry name" value="Medium-chain alcohol dehydrogenases, catalytic domain"/>
    <property type="match status" value="2"/>
</dbReference>
<dbReference type="OrthoDB" id="5407715at2759"/>
<dbReference type="SUPFAM" id="SSF51735">
    <property type="entry name" value="NAD(P)-binding Rossmann-fold domains"/>
    <property type="match status" value="1"/>
</dbReference>
<dbReference type="Proteomes" id="UP000717696">
    <property type="component" value="Unassembled WGS sequence"/>
</dbReference>
<dbReference type="EMBL" id="JAGMUU010000024">
    <property type="protein sequence ID" value="KAH7124978.1"/>
    <property type="molecule type" value="Genomic_DNA"/>
</dbReference>
<evidence type="ECO:0000256" key="3">
    <source>
        <dbReference type="ARBA" id="ARBA00022833"/>
    </source>
</evidence>
<sequence>MVASHNQRALVLEARGQPLSLADVPIPDVCPGSAIVKVLVTNIGPLTRRILTGQVPVPLEPPVVPCAQTIGHIHELGPDSTSLDVGQLYETNGRMEDGTFAQYARMPLENIAPLNEELLVIKMGYTFADLSLLGPAAIAMGGLCEVDVHAGDSVIVAPATGLYGGSCVQVALAMGARVVAASRNDSLLTKMGSTFESTGRLTAVKLTGNLEIDTAALKKATGSVRGADVFVDWSPLASGKSTHFQAGLGALRPFGRCALLGGADGNVEIPYLHIMWKSFRLQGRYMFDRKHTLQLIKLLESGQLKLGSGDGSGVNIRAFKIDEVEEAMDAAERELRWGDQVVLGIGQ</sequence>
<comment type="cofactor">
    <cofactor evidence="1">
        <name>Zn(2+)</name>
        <dbReference type="ChEBI" id="CHEBI:29105"/>
    </cofactor>
</comment>
<evidence type="ECO:0000259" key="5">
    <source>
        <dbReference type="Pfam" id="PF00107"/>
    </source>
</evidence>
<feature type="domain" description="Alcohol dehydrogenase-like C-terminal" evidence="5">
    <location>
        <begin position="165"/>
        <end position="300"/>
    </location>
</feature>
<evidence type="ECO:0000256" key="2">
    <source>
        <dbReference type="ARBA" id="ARBA00022723"/>
    </source>
</evidence>
<dbReference type="InterPro" id="IPR036291">
    <property type="entry name" value="NAD(P)-bd_dom_sf"/>
</dbReference>
<gene>
    <name evidence="6" type="ORF">B0J13DRAFT_647047</name>
</gene>
<dbReference type="GO" id="GO:0046872">
    <property type="term" value="F:metal ion binding"/>
    <property type="evidence" value="ECO:0007669"/>
    <property type="project" value="UniProtKB-KW"/>
</dbReference>
<protein>
    <submittedName>
        <fullName evidence="6">Isopropanol dehydrogenase</fullName>
    </submittedName>
</protein>
<evidence type="ECO:0000256" key="4">
    <source>
        <dbReference type="ARBA" id="ARBA00023002"/>
    </source>
</evidence>
<reference evidence="6" key="1">
    <citation type="journal article" date="2021" name="Nat. Commun.">
        <title>Genetic determinants of endophytism in the Arabidopsis root mycobiome.</title>
        <authorList>
            <person name="Mesny F."/>
            <person name="Miyauchi S."/>
            <person name="Thiergart T."/>
            <person name="Pickel B."/>
            <person name="Atanasova L."/>
            <person name="Karlsson M."/>
            <person name="Huettel B."/>
            <person name="Barry K.W."/>
            <person name="Haridas S."/>
            <person name="Chen C."/>
            <person name="Bauer D."/>
            <person name="Andreopoulos W."/>
            <person name="Pangilinan J."/>
            <person name="LaButti K."/>
            <person name="Riley R."/>
            <person name="Lipzen A."/>
            <person name="Clum A."/>
            <person name="Drula E."/>
            <person name="Henrissat B."/>
            <person name="Kohler A."/>
            <person name="Grigoriev I.V."/>
            <person name="Martin F.M."/>
            <person name="Hacquard S."/>
        </authorList>
    </citation>
    <scope>NUCLEOTIDE SEQUENCE</scope>
    <source>
        <strain evidence="6">MPI-CAGE-AT-0021</strain>
    </source>
</reference>
<organism evidence="6 7">
    <name type="scientific">Dactylonectria estremocensis</name>
    <dbReference type="NCBI Taxonomy" id="1079267"/>
    <lineage>
        <taxon>Eukaryota</taxon>
        <taxon>Fungi</taxon>
        <taxon>Dikarya</taxon>
        <taxon>Ascomycota</taxon>
        <taxon>Pezizomycotina</taxon>
        <taxon>Sordariomycetes</taxon>
        <taxon>Hypocreomycetidae</taxon>
        <taxon>Hypocreales</taxon>
        <taxon>Nectriaceae</taxon>
        <taxon>Dactylonectria</taxon>
    </lineage>
</organism>
<accession>A0A9P9DT88</accession>
<keyword evidence="2" id="KW-0479">Metal-binding</keyword>
<proteinExistence type="predicted"/>
<evidence type="ECO:0000313" key="6">
    <source>
        <dbReference type="EMBL" id="KAH7124978.1"/>
    </source>
</evidence>
<evidence type="ECO:0000256" key="1">
    <source>
        <dbReference type="ARBA" id="ARBA00001947"/>
    </source>
</evidence>